<dbReference type="PANTHER" id="PTHR33221:SF4">
    <property type="entry name" value="HTH-TYPE TRANSCRIPTIONAL REPRESSOR NSRR"/>
    <property type="match status" value="1"/>
</dbReference>
<accession>A0ABX0D9Q5</accession>
<dbReference type="Proteomes" id="UP000479226">
    <property type="component" value="Unassembled WGS sequence"/>
</dbReference>
<dbReference type="Pfam" id="PF02082">
    <property type="entry name" value="Rrf2"/>
    <property type="match status" value="1"/>
</dbReference>
<comment type="caution">
    <text evidence="3">The sequence shown here is derived from an EMBL/GenBank/DDBJ whole genome shotgun (WGS) entry which is preliminary data.</text>
</comment>
<dbReference type="PROSITE" id="PS51197">
    <property type="entry name" value="HTH_RRF2_2"/>
    <property type="match status" value="1"/>
</dbReference>
<dbReference type="InterPro" id="IPR036390">
    <property type="entry name" value="WH_DNA-bd_sf"/>
</dbReference>
<dbReference type="PROSITE" id="PS01332">
    <property type="entry name" value="HTH_RRF2_1"/>
    <property type="match status" value="1"/>
</dbReference>
<evidence type="ECO:0000313" key="3">
    <source>
        <dbReference type="EMBL" id="NGN83386.1"/>
    </source>
</evidence>
<dbReference type="RefSeq" id="WP_165181481.1">
    <property type="nucleotide sequence ID" value="NZ_JAAKZI010000010.1"/>
</dbReference>
<dbReference type="InterPro" id="IPR000944">
    <property type="entry name" value="Tscrpt_reg_Rrf2"/>
</dbReference>
<dbReference type="Gene3D" id="1.10.10.10">
    <property type="entry name" value="Winged helix-like DNA-binding domain superfamily/Winged helix DNA-binding domain"/>
    <property type="match status" value="1"/>
</dbReference>
<keyword evidence="4" id="KW-1185">Reference proteome</keyword>
<keyword evidence="1" id="KW-0238">DNA-binding</keyword>
<dbReference type="InterPro" id="IPR030489">
    <property type="entry name" value="TR_Rrf2-type_CS"/>
</dbReference>
<dbReference type="InterPro" id="IPR036388">
    <property type="entry name" value="WH-like_DNA-bd_sf"/>
</dbReference>
<comment type="cofactor">
    <cofactor evidence="2">
        <name>[2Fe-2S] cluster</name>
        <dbReference type="ChEBI" id="CHEBI:190135"/>
    </cofactor>
</comment>
<evidence type="ECO:0000256" key="2">
    <source>
        <dbReference type="ARBA" id="ARBA00034078"/>
    </source>
</evidence>
<gene>
    <name evidence="3" type="ORF">G6N77_07925</name>
</gene>
<evidence type="ECO:0000256" key="1">
    <source>
        <dbReference type="ARBA" id="ARBA00023125"/>
    </source>
</evidence>
<dbReference type="SUPFAM" id="SSF46785">
    <property type="entry name" value="Winged helix' DNA-binding domain"/>
    <property type="match status" value="1"/>
</dbReference>
<name>A0ABX0D9Q5_9MICC</name>
<sequence>MRISAFSDVSLRVLMLLSTQTELLTTRELATLVGTPYNHVSKAVLKLRQMGLLLAMRGRSGGVRISAKGLQATVGSVLRVLDDHTDVAACEAASGDCPLAHGCGLRGALNQAREAFYASLDNVTISSLAATPPAGPVFVTLHTRQNG</sequence>
<dbReference type="PANTHER" id="PTHR33221">
    <property type="entry name" value="WINGED HELIX-TURN-HELIX TRANSCRIPTIONAL REGULATOR, RRF2 FAMILY"/>
    <property type="match status" value="1"/>
</dbReference>
<reference evidence="3 4" key="1">
    <citation type="submission" date="2020-02" db="EMBL/GenBank/DDBJ databases">
        <title>Genome sequence of the type strain DSM 27180 of Arthrobacter silviterrae.</title>
        <authorList>
            <person name="Gao J."/>
            <person name="Sun J."/>
        </authorList>
    </citation>
    <scope>NUCLEOTIDE SEQUENCE [LARGE SCALE GENOMIC DNA]</scope>
    <source>
        <strain evidence="3 4">DSM 27180</strain>
    </source>
</reference>
<organism evidence="3 4">
    <name type="scientific">Arthrobacter silviterrae</name>
    <dbReference type="NCBI Taxonomy" id="2026658"/>
    <lineage>
        <taxon>Bacteria</taxon>
        <taxon>Bacillati</taxon>
        <taxon>Actinomycetota</taxon>
        <taxon>Actinomycetes</taxon>
        <taxon>Micrococcales</taxon>
        <taxon>Micrococcaceae</taxon>
        <taxon>Arthrobacter</taxon>
    </lineage>
</organism>
<dbReference type="EMBL" id="JAAKZI010000010">
    <property type="protein sequence ID" value="NGN83386.1"/>
    <property type="molecule type" value="Genomic_DNA"/>
</dbReference>
<protein>
    <submittedName>
        <fullName evidence="3">Rrf2 family transcriptional regulator</fullName>
    </submittedName>
</protein>
<proteinExistence type="predicted"/>
<evidence type="ECO:0000313" key="4">
    <source>
        <dbReference type="Proteomes" id="UP000479226"/>
    </source>
</evidence>